<accession>A0A8K0SED5</accession>
<name>A0A8K0SED5_9HYPO</name>
<feature type="domain" description="N-acetyltransferase" evidence="1">
    <location>
        <begin position="6"/>
        <end position="172"/>
    </location>
</feature>
<dbReference type="InterPro" id="IPR000182">
    <property type="entry name" value="GNAT_dom"/>
</dbReference>
<dbReference type="GO" id="GO:0016747">
    <property type="term" value="F:acyltransferase activity, transferring groups other than amino-acyl groups"/>
    <property type="evidence" value="ECO:0007669"/>
    <property type="project" value="InterPro"/>
</dbReference>
<dbReference type="Pfam" id="PF00583">
    <property type="entry name" value="Acetyltransf_1"/>
    <property type="match status" value="1"/>
</dbReference>
<organism evidence="2 3">
    <name type="scientific">Stachybotrys elegans</name>
    <dbReference type="NCBI Taxonomy" id="80388"/>
    <lineage>
        <taxon>Eukaryota</taxon>
        <taxon>Fungi</taxon>
        <taxon>Dikarya</taxon>
        <taxon>Ascomycota</taxon>
        <taxon>Pezizomycotina</taxon>
        <taxon>Sordariomycetes</taxon>
        <taxon>Hypocreomycetidae</taxon>
        <taxon>Hypocreales</taxon>
        <taxon>Stachybotryaceae</taxon>
        <taxon>Stachybotrys</taxon>
    </lineage>
</organism>
<dbReference type="OrthoDB" id="5689at2759"/>
<dbReference type="AlphaFoldDB" id="A0A8K0SED5"/>
<evidence type="ECO:0000259" key="1">
    <source>
        <dbReference type="PROSITE" id="PS51186"/>
    </source>
</evidence>
<protein>
    <submittedName>
        <fullName evidence="2">Acyl-CoA N-acyltransferase</fullName>
    </submittedName>
</protein>
<evidence type="ECO:0000313" key="3">
    <source>
        <dbReference type="Proteomes" id="UP000813444"/>
    </source>
</evidence>
<reference evidence="2" key="1">
    <citation type="journal article" date="2021" name="Nat. Commun.">
        <title>Genetic determinants of endophytism in the Arabidopsis root mycobiome.</title>
        <authorList>
            <person name="Mesny F."/>
            <person name="Miyauchi S."/>
            <person name="Thiergart T."/>
            <person name="Pickel B."/>
            <person name="Atanasova L."/>
            <person name="Karlsson M."/>
            <person name="Huettel B."/>
            <person name="Barry K.W."/>
            <person name="Haridas S."/>
            <person name="Chen C."/>
            <person name="Bauer D."/>
            <person name="Andreopoulos W."/>
            <person name="Pangilinan J."/>
            <person name="LaButti K."/>
            <person name="Riley R."/>
            <person name="Lipzen A."/>
            <person name="Clum A."/>
            <person name="Drula E."/>
            <person name="Henrissat B."/>
            <person name="Kohler A."/>
            <person name="Grigoriev I.V."/>
            <person name="Martin F.M."/>
            <person name="Hacquard S."/>
        </authorList>
    </citation>
    <scope>NUCLEOTIDE SEQUENCE</scope>
    <source>
        <strain evidence="2">MPI-CAGE-CH-0235</strain>
    </source>
</reference>
<sequence>MTAGSLTFRTATVEDAPVIAALVKSAYRGESSRAGWTTEADYVADERIDAKGVSDKINDPAGVILMAYDKDGVLAACCELLKKSEKLGYFGLFAVDPQRQAGGLGRQVLAAAEAYAKNEMKVAGLEMQVIWLRDELISWYQRRGYNKTSETKPFPYEHLVNGKALRDDLYFTILYKDL</sequence>
<dbReference type="SUPFAM" id="SSF55729">
    <property type="entry name" value="Acyl-CoA N-acyltransferases (Nat)"/>
    <property type="match status" value="1"/>
</dbReference>
<gene>
    <name evidence="2" type="ORF">B0I35DRAFT_443374</name>
</gene>
<dbReference type="EMBL" id="JAGPNK010000017">
    <property type="protein sequence ID" value="KAH7305845.1"/>
    <property type="molecule type" value="Genomic_DNA"/>
</dbReference>
<dbReference type="Proteomes" id="UP000813444">
    <property type="component" value="Unassembled WGS sequence"/>
</dbReference>
<comment type="caution">
    <text evidence="2">The sequence shown here is derived from an EMBL/GenBank/DDBJ whole genome shotgun (WGS) entry which is preliminary data.</text>
</comment>
<keyword evidence="3" id="KW-1185">Reference proteome</keyword>
<dbReference type="Gene3D" id="3.40.630.30">
    <property type="match status" value="1"/>
</dbReference>
<proteinExistence type="predicted"/>
<dbReference type="PROSITE" id="PS51186">
    <property type="entry name" value="GNAT"/>
    <property type="match status" value="1"/>
</dbReference>
<dbReference type="InterPro" id="IPR016181">
    <property type="entry name" value="Acyl_CoA_acyltransferase"/>
</dbReference>
<dbReference type="CDD" id="cd04301">
    <property type="entry name" value="NAT_SF"/>
    <property type="match status" value="1"/>
</dbReference>
<evidence type="ECO:0000313" key="2">
    <source>
        <dbReference type="EMBL" id="KAH7305845.1"/>
    </source>
</evidence>